<dbReference type="InterPro" id="IPR011527">
    <property type="entry name" value="ABC1_TM_dom"/>
</dbReference>
<dbReference type="AlphaFoldDB" id="A0A7X2D5K3"/>
<evidence type="ECO:0000313" key="13">
    <source>
        <dbReference type="EMBL" id="MQX37300.1"/>
    </source>
</evidence>
<dbReference type="Gene3D" id="3.40.50.300">
    <property type="entry name" value="P-loop containing nucleotide triphosphate hydrolases"/>
    <property type="match status" value="1"/>
</dbReference>
<dbReference type="InterPro" id="IPR036640">
    <property type="entry name" value="ABC1_TM_sf"/>
</dbReference>
<feature type="compositionally biased region" description="Gly residues" evidence="9">
    <location>
        <begin position="595"/>
        <end position="607"/>
    </location>
</feature>
<feature type="transmembrane region" description="Helical" evidence="10">
    <location>
        <begin position="152"/>
        <end position="171"/>
    </location>
</feature>
<accession>A0A7X2D5K3</accession>
<evidence type="ECO:0000259" key="12">
    <source>
        <dbReference type="PROSITE" id="PS50929"/>
    </source>
</evidence>
<evidence type="ECO:0000256" key="2">
    <source>
        <dbReference type="ARBA" id="ARBA00022448"/>
    </source>
</evidence>
<dbReference type="EMBL" id="WIVE01000038">
    <property type="protein sequence ID" value="MQX37300.1"/>
    <property type="molecule type" value="Genomic_DNA"/>
</dbReference>
<dbReference type="SUPFAM" id="SSF52540">
    <property type="entry name" value="P-loop containing nucleoside triphosphate hydrolases"/>
    <property type="match status" value="1"/>
</dbReference>
<dbReference type="GO" id="GO:0005886">
    <property type="term" value="C:plasma membrane"/>
    <property type="evidence" value="ECO:0007669"/>
    <property type="project" value="UniProtKB-SubCell"/>
</dbReference>
<name>A0A7X2D5K3_9PROT</name>
<evidence type="ECO:0000256" key="9">
    <source>
        <dbReference type="SAM" id="MobiDB-lite"/>
    </source>
</evidence>
<dbReference type="SMART" id="SM00382">
    <property type="entry name" value="AAA"/>
    <property type="match status" value="1"/>
</dbReference>
<dbReference type="InterPro" id="IPR010128">
    <property type="entry name" value="ATPase_T1SS_PrtD-like"/>
</dbReference>
<feature type="domain" description="ABC transporter" evidence="11">
    <location>
        <begin position="349"/>
        <end position="584"/>
    </location>
</feature>
<keyword evidence="5" id="KW-0547">Nucleotide-binding</keyword>
<dbReference type="GO" id="GO:0015421">
    <property type="term" value="F:ABC-type oligopeptide transporter activity"/>
    <property type="evidence" value="ECO:0007669"/>
    <property type="project" value="TreeGrafter"/>
</dbReference>
<dbReference type="PROSITE" id="PS00211">
    <property type="entry name" value="ABC_TRANSPORTER_1"/>
    <property type="match status" value="1"/>
</dbReference>
<evidence type="ECO:0000313" key="14">
    <source>
        <dbReference type="Proteomes" id="UP000434582"/>
    </source>
</evidence>
<dbReference type="SUPFAM" id="SSF90123">
    <property type="entry name" value="ABC transporter transmembrane region"/>
    <property type="match status" value="1"/>
</dbReference>
<dbReference type="Pfam" id="PF00005">
    <property type="entry name" value="ABC_tran"/>
    <property type="match status" value="1"/>
</dbReference>
<evidence type="ECO:0000256" key="4">
    <source>
        <dbReference type="ARBA" id="ARBA00022692"/>
    </source>
</evidence>
<dbReference type="GO" id="GO:0005524">
    <property type="term" value="F:ATP binding"/>
    <property type="evidence" value="ECO:0007669"/>
    <property type="project" value="UniProtKB-KW"/>
</dbReference>
<feature type="region of interest" description="Disordered" evidence="9">
    <location>
        <begin position="1"/>
        <end position="21"/>
    </location>
</feature>
<comment type="subcellular location">
    <subcellularLocation>
        <location evidence="1">Cell membrane</location>
        <topology evidence="1">Multi-pass membrane protein</topology>
    </subcellularLocation>
</comment>
<evidence type="ECO:0000259" key="11">
    <source>
        <dbReference type="PROSITE" id="PS50893"/>
    </source>
</evidence>
<feature type="region of interest" description="Disordered" evidence="9">
    <location>
        <begin position="583"/>
        <end position="607"/>
    </location>
</feature>
<dbReference type="InterPro" id="IPR047957">
    <property type="entry name" value="ABC_AprD-like_6TM"/>
</dbReference>
<keyword evidence="4 10" id="KW-0812">Transmembrane</keyword>
<dbReference type="Pfam" id="PF00664">
    <property type="entry name" value="ABC_membrane"/>
    <property type="match status" value="1"/>
</dbReference>
<dbReference type="OrthoDB" id="5288404at2"/>
<feature type="transmembrane region" description="Helical" evidence="10">
    <location>
        <begin position="35"/>
        <end position="57"/>
    </location>
</feature>
<reference evidence="13 14" key="1">
    <citation type="submission" date="2019-10" db="EMBL/GenBank/DDBJ databases">
        <title>Draft whole-genome sequence of the purple nonsulfur photosynthetic bacterium Roseospira navarrensis DSM 15114.</title>
        <authorList>
            <person name="Kyndt J.A."/>
            <person name="Meyer T.E."/>
        </authorList>
    </citation>
    <scope>NUCLEOTIDE SEQUENCE [LARGE SCALE GENOMIC DNA]</scope>
    <source>
        <strain evidence="13 14">DSM 15114</strain>
    </source>
</reference>
<dbReference type="PROSITE" id="PS50929">
    <property type="entry name" value="ABC_TM1F"/>
    <property type="match status" value="1"/>
</dbReference>
<evidence type="ECO:0000256" key="5">
    <source>
        <dbReference type="ARBA" id="ARBA00022741"/>
    </source>
</evidence>
<dbReference type="InterPro" id="IPR003439">
    <property type="entry name" value="ABC_transporter-like_ATP-bd"/>
</dbReference>
<proteinExistence type="predicted"/>
<organism evidence="13 14">
    <name type="scientific">Roseospira navarrensis</name>
    <dbReference type="NCBI Taxonomy" id="140058"/>
    <lineage>
        <taxon>Bacteria</taxon>
        <taxon>Pseudomonadati</taxon>
        <taxon>Pseudomonadota</taxon>
        <taxon>Alphaproteobacteria</taxon>
        <taxon>Rhodospirillales</taxon>
        <taxon>Rhodospirillaceae</taxon>
        <taxon>Roseospira</taxon>
    </lineage>
</organism>
<dbReference type="PANTHER" id="PTHR43394">
    <property type="entry name" value="ATP-DEPENDENT PERMEASE MDL1, MITOCHONDRIAL"/>
    <property type="match status" value="1"/>
</dbReference>
<evidence type="ECO:0000256" key="1">
    <source>
        <dbReference type="ARBA" id="ARBA00004651"/>
    </source>
</evidence>
<keyword evidence="14" id="KW-1185">Reference proteome</keyword>
<keyword evidence="2" id="KW-0813">Transport</keyword>
<dbReference type="GO" id="GO:0030253">
    <property type="term" value="P:protein secretion by the type I secretion system"/>
    <property type="evidence" value="ECO:0007669"/>
    <property type="project" value="InterPro"/>
</dbReference>
<evidence type="ECO:0000256" key="8">
    <source>
        <dbReference type="ARBA" id="ARBA00023136"/>
    </source>
</evidence>
<dbReference type="InterPro" id="IPR017871">
    <property type="entry name" value="ABC_transporter-like_CS"/>
</dbReference>
<protein>
    <submittedName>
        <fullName evidence="13">Type I secretion system permease/ATPase</fullName>
    </submittedName>
</protein>
<evidence type="ECO:0000256" key="10">
    <source>
        <dbReference type="SAM" id="Phobius"/>
    </source>
</evidence>
<feature type="transmembrane region" description="Helical" evidence="10">
    <location>
        <begin position="265"/>
        <end position="283"/>
    </location>
</feature>
<dbReference type="Gene3D" id="1.20.1560.10">
    <property type="entry name" value="ABC transporter type 1, transmembrane domain"/>
    <property type="match status" value="1"/>
</dbReference>
<dbReference type="InterPro" id="IPR027417">
    <property type="entry name" value="P-loop_NTPase"/>
</dbReference>
<dbReference type="PROSITE" id="PS50893">
    <property type="entry name" value="ABC_TRANSPORTER_2"/>
    <property type="match status" value="1"/>
</dbReference>
<dbReference type="FunFam" id="3.40.50.300:FF:001444">
    <property type="entry name" value="ABC transporter ATP-binding protein"/>
    <property type="match status" value="1"/>
</dbReference>
<sequence length="607" mass="64246">MVGPRTPASGTGPGRPTEQVLTDTTQSQLDRAMRAFRGVFVAVFAMSFFINLLMFVAPLHMLQVYDRVLASRSEPTLIALTGLAVGLLAVMGLLEALRSRLLVRIGAKLHAETGATVFAAVFRRSVIAPNGAHAQALRDLDSVREFMSGQGLTAFIDAPWVPLFLAAVFLLHPVLGLVATAGALVIFTLAIINALWSREPLKGANVASIQSNEYVTTSVRNAESMAAMGMLPGIQRRWSERHRKVLAMQSQAADRSGTIMAMSKSIRLMLQVLMLAAGAFLVIEQVTSPGTMIAASILMGRALAPVEQSVGQWRNLTNARAAYGRLKELLAASAPPEARMDLPDPAGHLSLERVIAGPPLSRTPVLQGVTLDLPPGQILGVIGPSAAGKSTLARVLVGVWPPYQGAMRLDGAELSQWDTIALGRHLGYLPQDVELFEGSVAENIARFGEVLPEAVVRAAQHAGVHEMILALPDGYDTQIGVGGAVLSGGQRQRVALARAMYGDPRVIVLDEPNANLDTEGEQALMGALQGLKGQGRTVVVITHRPMLLNAVDTILVLKKGMVDSIGPAKEILARVMQPRAVADAGSARSLPRAGEAGGTASGGRQQG</sequence>
<dbReference type="CDD" id="cd03246">
    <property type="entry name" value="ABCC_Protease_Secretion"/>
    <property type="match status" value="1"/>
</dbReference>
<keyword evidence="7 10" id="KW-1133">Transmembrane helix</keyword>
<dbReference type="Proteomes" id="UP000434582">
    <property type="component" value="Unassembled WGS sequence"/>
</dbReference>
<keyword evidence="8 10" id="KW-0472">Membrane</keyword>
<dbReference type="CDD" id="cd18586">
    <property type="entry name" value="ABC_6TM_PrtD_like"/>
    <property type="match status" value="1"/>
</dbReference>
<dbReference type="NCBIfam" id="TIGR01842">
    <property type="entry name" value="type_I_sec_PrtD"/>
    <property type="match status" value="1"/>
</dbReference>
<evidence type="ECO:0000256" key="6">
    <source>
        <dbReference type="ARBA" id="ARBA00022840"/>
    </source>
</evidence>
<evidence type="ECO:0000256" key="7">
    <source>
        <dbReference type="ARBA" id="ARBA00022989"/>
    </source>
</evidence>
<dbReference type="GO" id="GO:0016887">
    <property type="term" value="F:ATP hydrolysis activity"/>
    <property type="evidence" value="ECO:0007669"/>
    <property type="project" value="InterPro"/>
</dbReference>
<feature type="domain" description="ABC transmembrane type-1" evidence="12">
    <location>
        <begin position="41"/>
        <end position="318"/>
    </location>
</feature>
<gene>
    <name evidence="13" type="ORF">GHC57_12300</name>
</gene>
<feature type="transmembrane region" description="Helical" evidence="10">
    <location>
        <begin position="177"/>
        <end position="196"/>
    </location>
</feature>
<feature type="transmembrane region" description="Helical" evidence="10">
    <location>
        <begin position="77"/>
        <end position="97"/>
    </location>
</feature>
<comment type="caution">
    <text evidence="13">The sequence shown here is derived from an EMBL/GenBank/DDBJ whole genome shotgun (WGS) entry which is preliminary data.</text>
</comment>
<keyword evidence="3" id="KW-1003">Cell membrane</keyword>
<dbReference type="PANTHER" id="PTHR43394:SF1">
    <property type="entry name" value="ATP-BINDING CASSETTE SUB-FAMILY B MEMBER 10, MITOCHONDRIAL"/>
    <property type="match status" value="1"/>
</dbReference>
<keyword evidence="6" id="KW-0067">ATP-binding</keyword>
<dbReference type="InterPro" id="IPR039421">
    <property type="entry name" value="Type_1_exporter"/>
</dbReference>
<dbReference type="InterPro" id="IPR003593">
    <property type="entry name" value="AAA+_ATPase"/>
</dbReference>
<evidence type="ECO:0000256" key="3">
    <source>
        <dbReference type="ARBA" id="ARBA00022475"/>
    </source>
</evidence>
<dbReference type="GO" id="GO:0030256">
    <property type="term" value="C:type I protein secretion system complex"/>
    <property type="evidence" value="ECO:0007669"/>
    <property type="project" value="InterPro"/>
</dbReference>